<dbReference type="PROSITE" id="PS50172">
    <property type="entry name" value="BRCT"/>
    <property type="match status" value="2"/>
</dbReference>
<dbReference type="PANTHER" id="PTHR15321">
    <property type="entry name" value="TUMOR SUPPRESSOR P53-BINDING PROTEIN 1"/>
    <property type="match status" value="1"/>
</dbReference>
<dbReference type="CDD" id="cd17745">
    <property type="entry name" value="BRCT_p53bp1_rpt1"/>
    <property type="match status" value="1"/>
</dbReference>
<keyword evidence="3" id="KW-0539">Nucleus</keyword>
<gene>
    <name evidence="5" type="ORF">P3X46_001719</name>
</gene>
<feature type="domain" description="BRCT" evidence="4">
    <location>
        <begin position="943"/>
        <end position="1043"/>
    </location>
</feature>
<dbReference type="Pfam" id="PF00533">
    <property type="entry name" value="BRCT"/>
    <property type="match status" value="1"/>
</dbReference>
<feature type="domain" description="BRCT" evidence="4">
    <location>
        <begin position="818"/>
        <end position="923"/>
    </location>
</feature>
<dbReference type="Proteomes" id="UP001174677">
    <property type="component" value="Chromosome 1"/>
</dbReference>
<organism evidence="5 6">
    <name type="scientific">Hevea brasiliensis</name>
    <name type="common">Para rubber tree</name>
    <name type="synonym">Siphonia brasiliensis</name>
    <dbReference type="NCBI Taxonomy" id="3981"/>
    <lineage>
        <taxon>Eukaryota</taxon>
        <taxon>Viridiplantae</taxon>
        <taxon>Streptophyta</taxon>
        <taxon>Embryophyta</taxon>
        <taxon>Tracheophyta</taxon>
        <taxon>Spermatophyta</taxon>
        <taxon>Magnoliopsida</taxon>
        <taxon>eudicotyledons</taxon>
        <taxon>Gunneridae</taxon>
        <taxon>Pentapetalae</taxon>
        <taxon>rosids</taxon>
        <taxon>fabids</taxon>
        <taxon>Malpighiales</taxon>
        <taxon>Euphorbiaceae</taxon>
        <taxon>Crotonoideae</taxon>
        <taxon>Micrandreae</taxon>
        <taxon>Hevea</taxon>
    </lineage>
</organism>
<proteinExistence type="predicted"/>
<dbReference type="EMBL" id="JARPOI010000001">
    <property type="protein sequence ID" value="KAJ9190531.1"/>
    <property type="molecule type" value="Genomic_DNA"/>
</dbReference>
<evidence type="ECO:0000256" key="2">
    <source>
        <dbReference type="ARBA" id="ARBA00022763"/>
    </source>
</evidence>
<keyword evidence="2" id="KW-0227">DNA damage</keyword>
<comment type="caution">
    <text evidence="5">The sequence shown here is derived from an EMBL/GenBank/DDBJ whole genome shotgun (WGS) entry which is preliminary data.</text>
</comment>
<reference evidence="5" key="1">
    <citation type="journal article" date="2023" name="Plant Biotechnol. J.">
        <title>Chromosome-level wild Hevea brasiliensis genome provides new tools for genomic-assisted breeding and valuable loci to elevate rubber yield.</title>
        <authorList>
            <person name="Cheng H."/>
            <person name="Song X."/>
            <person name="Hu Y."/>
            <person name="Wu T."/>
            <person name="Yang Q."/>
            <person name="An Z."/>
            <person name="Feng S."/>
            <person name="Deng Z."/>
            <person name="Wu W."/>
            <person name="Zeng X."/>
            <person name="Tu M."/>
            <person name="Wang X."/>
            <person name="Huang H."/>
        </authorList>
    </citation>
    <scope>NUCLEOTIDE SEQUENCE</scope>
    <source>
        <strain evidence="5">MT/VB/25A 57/8</strain>
    </source>
</reference>
<dbReference type="InterPro" id="IPR001357">
    <property type="entry name" value="BRCT_dom"/>
</dbReference>
<dbReference type="Gene3D" id="3.40.50.10190">
    <property type="entry name" value="BRCT domain"/>
    <property type="match status" value="2"/>
</dbReference>
<dbReference type="InterPro" id="IPR047249">
    <property type="entry name" value="BRCT_p53bp1-like_rpt1"/>
</dbReference>
<evidence type="ECO:0000259" key="4">
    <source>
        <dbReference type="PROSITE" id="PS50172"/>
    </source>
</evidence>
<dbReference type="PANTHER" id="PTHR15321:SF3">
    <property type="entry name" value="TP53-BINDING PROTEIN 1"/>
    <property type="match status" value="1"/>
</dbReference>
<evidence type="ECO:0000256" key="3">
    <source>
        <dbReference type="ARBA" id="ARBA00023242"/>
    </source>
</evidence>
<name>A0ABQ9NDH4_HEVBR</name>
<dbReference type="SUPFAM" id="SSF52113">
    <property type="entry name" value="BRCT domain"/>
    <property type="match status" value="1"/>
</dbReference>
<dbReference type="SMART" id="SM00292">
    <property type="entry name" value="BRCT"/>
    <property type="match status" value="2"/>
</dbReference>
<evidence type="ECO:0000313" key="6">
    <source>
        <dbReference type="Proteomes" id="UP001174677"/>
    </source>
</evidence>
<dbReference type="InterPro" id="IPR036420">
    <property type="entry name" value="BRCT_dom_sf"/>
</dbReference>
<sequence length="1062" mass="117830">MASLGFRPPQFSEDLAWLPPWLQNLQVESSDTNHLKEPQTIISQLQTFSREEGRYNSCHLFLSGEDTSQNSASLSPGNALHLRLHLSSYGESIHSQTQDLCASQALHGSSKVLLLPQVEASGGSQQKACQSKVVDGVKISNLTSVPIAVEKVCPESPTNNEEFARHYEEEVYHNAGAVITKSDSPIMENAGHSSRAKCMDSRQHEEKFNVRHINDADVSDAVELSIAASEALAIHELMITGSTLEFLPTGTILEAALQVKQARLEALEDGICSSSEEIDEIDFLSDLDDLIMENAFLDVGLSLNNPDGQHACGSDASQVKDTPVLENHYRHNNESNIVQLMSQQDKVSDGSALGLEFSNVASLVDPILHQPAEKISHVSAMAQPSDDISSSPACISENAEGRECYLVADRFRSRWLGGWTVKEADASAKLKQNNTKGMLNFFDGETSFLSESADVAADENSFVRKLEAGSKIASPSSIPFEGVLEKADEGILISQEVGSCNQSLVDPLCSVVPCSISSENASSPSARNQDNRKNDAQNCFSTESGHKMENFQRQRMSALNVESVYVDKEVMPIITGDCSEAPVRRQLASLRTYSTLSPKHDTILKGQRLYQNQQLSSEHVELLLSNQFDHCHNSDDQKSFKCFLPPRSEFECTVGRDHEQNQDTIVIRSPVSDHDEPAKDGAELQLQPSVPRRSPLILNRRTRCHLQPSEFLDKKLSGKRSPEQISAQGTGRKPIHSCQKIKSKLQNPPNAPNLVRKRVCFSEFEIELQQDKDVQKPKSSHRNCFAVRANKRSKYSKLRSDSWTQDVKSCFRSHINDVKILIFHGLEFLLTGFSSRKEREIVRLIQEYGGMVLLDVPSPPLNSGAKRRTKSNFQKLPIVICSKKLQTTKFLYGCAVNAPILKVKWLADSIAAGSLELPEKYMVLPNQAGSQYKKIGKSDYLDDSSRIFHRVGIMLHGKHSFCTKLATIIKHGGGQVFKTLQRLFLSLEAEKISVGAIVAEDECRASRHLKHCALERKIPMMPASWIAKSLHFGKLLPFKERDDTPTIKAPKSSASFDWSEEI</sequence>
<accession>A0ABQ9NDH4</accession>
<dbReference type="Pfam" id="PF18428">
    <property type="entry name" value="BRCT_3"/>
    <property type="match status" value="1"/>
</dbReference>
<protein>
    <recommendedName>
        <fullName evidence="4">BRCT domain-containing protein</fullName>
    </recommendedName>
</protein>
<dbReference type="InterPro" id="IPR047252">
    <property type="entry name" value="TP53BP1-like"/>
</dbReference>
<keyword evidence="6" id="KW-1185">Reference proteome</keyword>
<evidence type="ECO:0000256" key="1">
    <source>
        <dbReference type="ARBA" id="ARBA00004123"/>
    </source>
</evidence>
<comment type="subcellular location">
    <subcellularLocation>
        <location evidence="1">Nucleus</location>
    </subcellularLocation>
</comment>
<evidence type="ECO:0000313" key="5">
    <source>
        <dbReference type="EMBL" id="KAJ9190531.1"/>
    </source>
</evidence>